<protein>
    <submittedName>
        <fullName evidence="5">Uncharacterized protein</fullName>
    </submittedName>
</protein>
<dbReference type="InterPro" id="IPR026588">
    <property type="entry name" value="Choice_anch_A"/>
</dbReference>
<evidence type="ECO:0000259" key="3">
    <source>
        <dbReference type="Pfam" id="PF07589"/>
    </source>
</evidence>
<reference evidence="5 6" key="1">
    <citation type="submission" date="2014-11" db="EMBL/GenBank/DDBJ databases">
        <title>Whole genome shotgun sequence of Sphingomonas parapaucimobilis NBRC 15100.</title>
        <authorList>
            <person name="Katano-Makiyama Y."/>
            <person name="Hosoyama A."/>
            <person name="Hashimoto M."/>
            <person name="Hosoyama Y."/>
            <person name="Noguchi M."/>
            <person name="Numata M."/>
            <person name="Tsuchikane K."/>
            <person name="Hirakata S."/>
            <person name="Uohara A."/>
            <person name="Shimodaira J."/>
            <person name="Ohji S."/>
            <person name="Ichikawa N."/>
            <person name="Kimura A."/>
            <person name="Yamazoe A."/>
            <person name="Fujita N."/>
        </authorList>
    </citation>
    <scope>NUCLEOTIDE SEQUENCE [LARGE SCALE GENOMIC DNA]</scope>
    <source>
        <strain evidence="5 6">NBRC 15100</strain>
    </source>
</reference>
<keyword evidence="6" id="KW-1185">Reference proteome</keyword>
<dbReference type="AlphaFoldDB" id="A0A0A1W5V0"/>
<evidence type="ECO:0000259" key="4">
    <source>
        <dbReference type="Pfam" id="PF20597"/>
    </source>
</evidence>
<name>A0A0A1W5V0_9SPHN</name>
<comment type="caution">
    <text evidence="5">The sequence shown here is derived from an EMBL/GenBank/DDBJ whole genome shotgun (WGS) entry which is preliminary data.</text>
</comment>
<gene>
    <name evidence="5" type="ORF">SP5_027_00020</name>
</gene>
<feature type="chain" id="PRO_5001993476" evidence="2">
    <location>
        <begin position="22"/>
        <end position="357"/>
    </location>
</feature>
<evidence type="ECO:0000313" key="5">
    <source>
        <dbReference type="EMBL" id="GAM00269.1"/>
    </source>
</evidence>
<feature type="region of interest" description="Disordered" evidence="1">
    <location>
        <begin position="306"/>
        <end position="330"/>
    </location>
</feature>
<organism evidence="5 6">
    <name type="scientific">Sphingomonas parapaucimobilis NBRC 15100</name>
    <dbReference type="NCBI Taxonomy" id="1219049"/>
    <lineage>
        <taxon>Bacteria</taxon>
        <taxon>Pseudomonadati</taxon>
        <taxon>Pseudomonadota</taxon>
        <taxon>Alphaproteobacteria</taxon>
        <taxon>Sphingomonadales</taxon>
        <taxon>Sphingomonadaceae</taxon>
        <taxon>Sphingomonas</taxon>
    </lineage>
</organism>
<evidence type="ECO:0000256" key="2">
    <source>
        <dbReference type="SAM" id="SignalP"/>
    </source>
</evidence>
<dbReference type="EMBL" id="BBPI01000027">
    <property type="protein sequence ID" value="GAM00269.1"/>
    <property type="molecule type" value="Genomic_DNA"/>
</dbReference>
<evidence type="ECO:0000256" key="1">
    <source>
        <dbReference type="SAM" id="MobiDB-lite"/>
    </source>
</evidence>
<dbReference type="NCBIfam" id="TIGR04215">
    <property type="entry name" value="choice_anch_A"/>
    <property type="match status" value="1"/>
</dbReference>
<dbReference type="Proteomes" id="UP000032305">
    <property type="component" value="Unassembled WGS sequence"/>
</dbReference>
<sequence>MKNRLLAIGLIAAAIPSLAAASPVVGIDALKEWNLIVLGDLTSSSEVEGRTFVGGNLSGNSSNYQIRSVPSSAYAVPGLTVVGNVLGGAKNLNNGSGALIGGNVESGFNLNGGVQTVKVGGLLSNTNINQNIVQSGLNASDPGFVSGLNQQKSLLTSSMTDLSNSYAALSATAQVSISGNRATFNAVAGANGVGVFNLNAADLTRFGEIAFNPNGADTVIVNVHGSAVRLDDNFLNGASGLGEHVIWNFPDATSLELTTAWKGSILAPKAAATTGNYIEGSAVFGSLIQNGEFHLGTYIGTYVPGTSNPPSSSGGSSGGTGSSGGSPAPVPEPASMALMAGGLALLVLALRRRRVAV</sequence>
<feature type="compositionally biased region" description="Gly residues" evidence="1">
    <location>
        <begin position="315"/>
        <end position="324"/>
    </location>
</feature>
<dbReference type="Pfam" id="PF07589">
    <property type="entry name" value="PEP-CTERM"/>
    <property type="match status" value="1"/>
</dbReference>
<feature type="signal peptide" evidence="2">
    <location>
        <begin position="1"/>
        <end position="21"/>
    </location>
</feature>
<feature type="domain" description="Choice-of-anchor A" evidence="4">
    <location>
        <begin position="28"/>
        <end position="295"/>
    </location>
</feature>
<dbReference type="eggNOG" id="ENOG5032WM0">
    <property type="taxonomic scope" value="Bacteria"/>
</dbReference>
<accession>A0A0A1W5V0</accession>
<keyword evidence="2" id="KW-0732">Signal</keyword>
<dbReference type="NCBIfam" id="TIGR02595">
    <property type="entry name" value="PEP_CTERM"/>
    <property type="match status" value="1"/>
</dbReference>
<dbReference type="RefSeq" id="WP_042484889.1">
    <property type="nucleotide sequence ID" value="NZ_BBPI01000027.1"/>
</dbReference>
<evidence type="ECO:0000313" key="6">
    <source>
        <dbReference type="Proteomes" id="UP000032305"/>
    </source>
</evidence>
<dbReference type="Pfam" id="PF20597">
    <property type="entry name" value="pAdhesive_15"/>
    <property type="match status" value="1"/>
</dbReference>
<feature type="domain" description="Ice-binding protein C-terminal" evidence="3">
    <location>
        <begin position="329"/>
        <end position="353"/>
    </location>
</feature>
<dbReference type="InterPro" id="IPR013424">
    <property type="entry name" value="Ice-binding_C"/>
</dbReference>
<proteinExistence type="predicted"/>